<dbReference type="Proteomes" id="UP001276659">
    <property type="component" value="Unassembled WGS sequence"/>
</dbReference>
<dbReference type="Pfam" id="PF24854">
    <property type="entry name" value="DUF7728"/>
    <property type="match status" value="1"/>
</dbReference>
<feature type="compositionally biased region" description="Basic residues" evidence="1">
    <location>
        <begin position="241"/>
        <end position="253"/>
    </location>
</feature>
<evidence type="ECO:0000259" key="4">
    <source>
        <dbReference type="Pfam" id="PF24854"/>
    </source>
</evidence>
<dbReference type="PANTHER" id="PTHR40622">
    <property type="match status" value="1"/>
</dbReference>
<evidence type="ECO:0000313" key="6">
    <source>
        <dbReference type="Proteomes" id="UP001276659"/>
    </source>
</evidence>
<keyword evidence="6" id="KW-1185">Reference proteome</keyword>
<evidence type="ECO:0000256" key="3">
    <source>
        <dbReference type="SAM" id="SignalP"/>
    </source>
</evidence>
<dbReference type="AlphaFoldDB" id="A0AAD9YVX6"/>
<evidence type="ECO:0000313" key="5">
    <source>
        <dbReference type="EMBL" id="KAK3166969.1"/>
    </source>
</evidence>
<keyword evidence="2" id="KW-0812">Transmembrane</keyword>
<protein>
    <recommendedName>
        <fullName evidence="4">DUF7728 domain-containing protein</fullName>
    </recommendedName>
</protein>
<proteinExistence type="predicted"/>
<keyword evidence="3" id="KW-0732">Signal</keyword>
<feature type="domain" description="DUF7728" evidence="4">
    <location>
        <begin position="45"/>
        <end position="187"/>
    </location>
</feature>
<feature type="signal peptide" evidence="3">
    <location>
        <begin position="1"/>
        <end position="16"/>
    </location>
</feature>
<dbReference type="EMBL" id="JASNWA010000011">
    <property type="protein sequence ID" value="KAK3166969.1"/>
    <property type="molecule type" value="Genomic_DNA"/>
</dbReference>
<feature type="region of interest" description="Disordered" evidence="1">
    <location>
        <begin position="241"/>
        <end position="273"/>
    </location>
</feature>
<keyword evidence="2" id="KW-1133">Transmembrane helix</keyword>
<feature type="transmembrane region" description="Helical" evidence="2">
    <location>
        <begin position="317"/>
        <end position="346"/>
    </location>
</feature>
<evidence type="ECO:0000256" key="1">
    <source>
        <dbReference type="SAM" id="MobiDB-lite"/>
    </source>
</evidence>
<evidence type="ECO:0000256" key="2">
    <source>
        <dbReference type="SAM" id="Phobius"/>
    </source>
</evidence>
<reference evidence="5" key="1">
    <citation type="submission" date="2022-11" db="EMBL/GenBank/DDBJ databases">
        <title>Chromosomal genome sequence assembly and mating type (MAT) locus characterization of the leprose asexual lichenized fungus Lepraria neglecta (Nyl.) Erichsen.</title>
        <authorList>
            <person name="Allen J.L."/>
            <person name="Pfeffer B."/>
        </authorList>
    </citation>
    <scope>NUCLEOTIDE SEQUENCE</scope>
    <source>
        <strain evidence="5">Allen 5258</strain>
    </source>
</reference>
<dbReference type="PANTHER" id="PTHR40622:SF1">
    <property type="match status" value="1"/>
</dbReference>
<organism evidence="5 6">
    <name type="scientific">Lepraria neglecta</name>
    <dbReference type="NCBI Taxonomy" id="209136"/>
    <lineage>
        <taxon>Eukaryota</taxon>
        <taxon>Fungi</taxon>
        <taxon>Dikarya</taxon>
        <taxon>Ascomycota</taxon>
        <taxon>Pezizomycotina</taxon>
        <taxon>Lecanoromycetes</taxon>
        <taxon>OSLEUM clade</taxon>
        <taxon>Lecanoromycetidae</taxon>
        <taxon>Lecanorales</taxon>
        <taxon>Lecanorineae</taxon>
        <taxon>Stereocaulaceae</taxon>
        <taxon>Lepraria</taxon>
    </lineage>
</organism>
<gene>
    <name evidence="5" type="ORF">OEA41_010094</name>
</gene>
<dbReference type="InterPro" id="IPR056145">
    <property type="entry name" value="DUF7728"/>
</dbReference>
<accession>A0AAD9YVX6</accession>
<keyword evidence="2" id="KW-0472">Membrane</keyword>
<name>A0AAD9YVX6_9LECA</name>
<sequence>MLLPSLLSAGVFGVAAQAFLLPETVNLPPARGSNNVLPTTVDQSTQVISLDCSTCPYALSSDRNGVHEWTANVASDLEMKVESDGKTLKFNGVPFYPISNPILPPVLSVSQSKKDDEVSTMEGYHGDLRLSYSMEYDEKKFEENSLVTVLMTVMGLDGQMIKVDDIEIKAIKQADGTIQLHSVTTIPASASAPDAKCETILCRVFTKILTGMKKAKATAKSSAHKMKSFCVKCFHKVTGHKFHKGDKHPHPHHKDGEKHGGEKHHGGMPHRLPDGTMELPSHIHFKPAGGHKYHHHHHHKGFFSHMARMIRTTVKVVFVPILIGVAFGMAASAVGMLVGQMVVYLWMKFRGTKREAAYERLDTDEKDAPPAYQDVQGVEVMTEKEVEAKA</sequence>
<feature type="compositionally biased region" description="Basic and acidic residues" evidence="1">
    <location>
        <begin position="254"/>
        <end position="265"/>
    </location>
</feature>
<feature type="chain" id="PRO_5042222397" description="DUF7728 domain-containing protein" evidence="3">
    <location>
        <begin position="17"/>
        <end position="390"/>
    </location>
</feature>
<comment type="caution">
    <text evidence="5">The sequence shown here is derived from an EMBL/GenBank/DDBJ whole genome shotgun (WGS) entry which is preliminary data.</text>
</comment>